<evidence type="ECO:0000313" key="2">
    <source>
        <dbReference type="Proteomes" id="UP000280834"/>
    </source>
</evidence>
<reference evidence="1 2" key="2">
    <citation type="submission" date="2018-11" db="EMBL/GenBank/DDBJ databases">
        <authorList>
            <consortium name="Pathogen Informatics"/>
        </authorList>
    </citation>
    <scope>NUCLEOTIDE SEQUENCE [LARGE SCALE GENOMIC DNA]</scope>
</reference>
<protein>
    <submittedName>
        <fullName evidence="1 3">Uncharacterized protein</fullName>
    </submittedName>
</protein>
<dbReference type="WBParaSite" id="BTMF_0000178801-mRNA-1">
    <property type="protein sequence ID" value="BTMF_0000178801-mRNA-1"/>
    <property type="gene ID" value="BTMF_0000178801"/>
</dbReference>
<sequence>MTLTIACFRKSSATLSLDLIHMYCKYQESELTEMDNSVKALQLDENLDNSPRISSRKSIKKHDELLKSSGEILRKLNEVRQTKAYEMMKYETIARMNASSVTAYLRQQRLKPNQVPLSETEAILQKHHEEMKNHAAIIIQQFFRRITRRKQIDRIFYTWKWISLPKRVQYIEAIAERMAGGTVPRRIDYSIIKNKLVEHKRTMYRNVDNYVRREQLIKHFANDLALLNGITNINDLMKTNSNNFSTQKTIMITK</sequence>
<accession>A0A0R3Q637</accession>
<dbReference type="Proteomes" id="UP000280834">
    <property type="component" value="Unassembled WGS sequence"/>
</dbReference>
<keyword evidence="2" id="KW-1185">Reference proteome</keyword>
<dbReference type="AlphaFoldDB" id="A0A0R3Q637"/>
<evidence type="ECO:0000313" key="1">
    <source>
        <dbReference type="EMBL" id="VDO09473.1"/>
    </source>
</evidence>
<reference evidence="3" key="1">
    <citation type="submission" date="2017-02" db="UniProtKB">
        <authorList>
            <consortium name="WormBaseParasite"/>
        </authorList>
    </citation>
    <scope>IDENTIFICATION</scope>
</reference>
<proteinExistence type="predicted"/>
<evidence type="ECO:0000313" key="3">
    <source>
        <dbReference type="WBParaSite" id="BTMF_0000178801-mRNA-1"/>
    </source>
</evidence>
<dbReference type="EMBL" id="UZAG01000760">
    <property type="protein sequence ID" value="VDO09473.1"/>
    <property type="molecule type" value="Genomic_DNA"/>
</dbReference>
<organism evidence="3">
    <name type="scientific">Brugia timori</name>
    <dbReference type="NCBI Taxonomy" id="42155"/>
    <lineage>
        <taxon>Eukaryota</taxon>
        <taxon>Metazoa</taxon>
        <taxon>Ecdysozoa</taxon>
        <taxon>Nematoda</taxon>
        <taxon>Chromadorea</taxon>
        <taxon>Rhabditida</taxon>
        <taxon>Spirurina</taxon>
        <taxon>Spiruromorpha</taxon>
        <taxon>Filarioidea</taxon>
        <taxon>Onchocercidae</taxon>
        <taxon>Brugia</taxon>
    </lineage>
</organism>
<gene>
    <name evidence="1" type="ORF">BTMF_LOCUS1119</name>
</gene>
<name>A0A0R3Q637_9BILA</name>